<organism evidence="2 3">
    <name type="scientific">Staphylotrichum longicolle</name>
    <dbReference type="NCBI Taxonomy" id="669026"/>
    <lineage>
        <taxon>Eukaryota</taxon>
        <taxon>Fungi</taxon>
        <taxon>Dikarya</taxon>
        <taxon>Ascomycota</taxon>
        <taxon>Pezizomycotina</taxon>
        <taxon>Sordariomycetes</taxon>
        <taxon>Sordariomycetidae</taxon>
        <taxon>Sordariales</taxon>
        <taxon>Chaetomiaceae</taxon>
        <taxon>Staphylotrichum</taxon>
    </lineage>
</organism>
<accession>A0AAD4HX29</accession>
<dbReference type="InterPro" id="IPR051924">
    <property type="entry name" value="GST_Kappa/NadH"/>
</dbReference>
<reference evidence="2" key="1">
    <citation type="submission" date="2023-02" db="EMBL/GenBank/DDBJ databases">
        <authorList>
            <person name="Palmer J.M."/>
        </authorList>
    </citation>
    <scope>NUCLEOTIDE SEQUENCE</scope>
    <source>
        <strain evidence="2">FW57</strain>
    </source>
</reference>
<feature type="compositionally biased region" description="Basic and acidic residues" evidence="1">
    <location>
        <begin position="137"/>
        <end position="148"/>
    </location>
</feature>
<dbReference type="EMBL" id="JAHCVI010000001">
    <property type="protein sequence ID" value="KAG7290419.1"/>
    <property type="molecule type" value="Genomic_DNA"/>
</dbReference>
<name>A0AAD4HX29_9PEZI</name>
<evidence type="ECO:0000313" key="2">
    <source>
        <dbReference type="EMBL" id="KAG7290419.1"/>
    </source>
</evidence>
<sequence>MGGKKIDCYLDLASLYSYLTFLELQKNHDLLASHNVEVEYHPVLLGAINAGSAVYGTYDARRSIARHAPLPISFPKDLMKNGKTVVVRTLPPIIHPGWADVPAGFAGPTTTPAPAARRGRGRKGEEAVVVHGGAGPSDRRGPTEGEEMKSALKRVTQEALDKGAFGAPWLWVSDGNGGEEPFFGSDRFHFVYEFLGLPYTGVTLLPAGEVKGKL</sequence>
<evidence type="ECO:0000256" key="1">
    <source>
        <dbReference type="SAM" id="MobiDB-lite"/>
    </source>
</evidence>
<gene>
    <name evidence="2" type="ORF">NEMBOFW57_000419</name>
</gene>
<dbReference type="GO" id="GO:0005777">
    <property type="term" value="C:peroxisome"/>
    <property type="evidence" value="ECO:0007669"/>
    <property type="project" value="TreeGrafter"/>
</dbReference>
<dbReference type="Proteomes" id="UP001197093">
    <property type="component" value="Unassembled WGS sequence"/>
</dbReference>
<dbReference type="PANTHER" id="PTHR42943:SF13">
    <property type="entry name" value="GLUTATHIONE S-TRANSFERASE KAPPA-RELATED"/>
    <property type="match status" value="1"/>
</dbReference>
<dbReference type="GO" id="GO:0004602">
    <property type="term" value="F:glutathione peroxidase activity"/>
    <property type="evidence" value="ECO:0007669"/>
    <property type="project" value="TreeGrafter"/>
</dbReference>
<dbReference type="GO" id="GO:0005739">
    <property type="term" value="C:mitochondrion"/>
    <property type="evidence" value="ECO:0007669"/>
    <property type="project" value="TreeGrafter"/>
</dbReference>
<comment type="caution">
    <text evidence="2">The sequence shown here is derived from an EMBL/GenBank/DDBJ whole genome shotgun (WGS) entry which is preliminary data.</text>
</comment>
<dbReference type="PANTHER" id="PTHR42943">
    <property type="entry name" value="GLUTATHIONE S-TRANSFERASE KAPPA"/>
    <property type="match status" value="1"/>
</dbReference>
<dbReference type="GO" id="GO:0006749">
    <property type="term" value="P:glutathione metabolic process"/>
    <property type="evidence" value="ECO:0007669"/>
    <property type="project" value="TreeGrafter"/>
</dbReference>
<evidence type="ECO:0008006" key="4">
    <source>
        <dbReference type="Google" id="ProtNLM"/>
    </source>
</evidence>
<proteinExistence type="predicted"/>
<protein>
    <recommendedName>
        <fullName evidence="4">DSBA-like thioredoxin domain-containing protein</fullName>
    </recommendedName>
</protein>
<dbReference type="GO" id="GO:0004364">
    <property type="term" value="F:glutathione transferase activity"/>
    <property type="evidence" value="ECO:0007669"/>
    <property type="project" value="TreeGrafter"/>
</dbReference>
<dbReference type="Gene3D" id="3.40.30.10">
    <property type="entry name" value="Glutaredoxin"/>
    <property type="match status" value="2"/>
</dbReference>
<feature type="region of interest" description="Disordered" evidence="1">
    <location>
        <begin position="111"/>
        <end position="148"/>
    </location>
</feature>
<dbReference type="AlphaFoldDB" id="A0AAD4HX29"/>
<keyword evidence="3" id="KW-1185">Reference proteome</keyword>
<evidence type="ECO:0000313" key="3">
    <source>
        <dbReference type="Proteomes" id="UP001197093"/>
    </source>
</evidence>